<dbReference type="HOGENOM" id="CLU_003182_8_3_1"/>
<keyword evidence="4 5" id="KW-0472">Membrane</keyword>
<reference evidence="7 8" key="1">
    <citation type="journal article" date="2013" name="BMC Genomics">
        <title>Genomics-driven discovery of the pneumocandin biosynthetic gene cluster in the fungus Glarea lozoyensis.</title>
        <authorList>
            <person name="Chen L."/>
            <person name="Yue Q."/>
            <person name="Zhang X."/>
            <person name="Xiang M."/>
            <person name="Wang C."/>
            <person name="Li S."/>
            <person name="Che Y."/>
            <person name="Ortiz-Lopez F.J."/>
            <person name="Bills G.F."/>
            <person name="Liu X."/>
            <person name="An Z."/>
        </authorList>
    </citation>
    <scope>NUCLEOTIDE SEQUENCE [LARGE SCALE GENOMIC DNA]</scope>
    <source>
        <strain evidence="8">ATCC 20868 / MF5171</strain>
    </source>
</reference>
<dbReference type="AlphaFoldDB" id="S3DEU1"/>
<dbReference type="GO" id="GO:0055085">
    <property type="term" value="P:transmembrane transport"/>
    <property type="evidence" value="ECO:0007669"/>
    <property type="project" value="InterPro"/>
</dbReference>
<dbReference type="InterPro" id="IPR011547">
    <property type="entry name" value="SLC26A/SulP_dom"/>
</dbReference>
<keyword evidence="2 5" id="KW-0812">Transmembrane</keyword>
<keyword evidence="8" id="KW-1185">Reference proteome</keyword>
<accession>S3DEU1</accession>
<gene>
    <name evidence="7" type="ORF">GLAREA_11329</name>
</gene>
<feature type="transmembrane region" description="Helical" evidence="5">
    <location>
        <begin position="226"/>
        <end position="251"/>
    </location>
</feature>
<protein>
    <submittedName>
        <fullName evidence="7">Anti-sigma factor antagonist SpoIIaa</fullName>
    </submittedName>
</protein>
<feature type="domain" description="STAS" evidence="6">
    <location>
        <begin position="507"/>
        <end position="666"/>
    </location>
</feature>
<dbReference type="InterPro" id="IPR002645">
    <property type="entry name" value="STAS_dom"/>
</dbReference>
<feature type="transmembrane region" description="Helical" evidence="5">
    <location>
        <begin position="460"/>
        <end position="483"/>
    </location>
</feature>
<dbReference type="RefSeq" id="XP_008077708.1">
    <property type="nucleotide sequence ID" value="XM_008079517.1"/>
</dbReference>
<dbReference type="STRING" id="1116229.S3DEU1"/>
<evidence type="ECO:0000256" key="5">
    <source>
        <dbReference type="SAM" id="Phobius"/>
    </source>
</evidence>
<evidence type="ECO:0000256" key="1">
    <source>
        <dbReference type="ARBA" id="ARBA00004141"/>
    </source>
</evidence>
<feature type="transmembrane region" description="Helical" evidence="5">
    <location>
        <begin position="61"/>
        <end position="86"/>
    </location>
</feature>
<dbReference type="GO" id="GO:0016020">
    <property type="term" value="C:membrane"/>
    <property type="evidence" value="ECO:0007669"/>
    <property type="project" value="UniProtKB-SubCell"/>
</dbReference>
<proteinExistence type="predicted"/>
<sequence length="695" mass="75238">MGKLAGKWGGFKEAIKNDVNLNRAGRGIRRGVKAFPSAAGRYVVGRMPIVRWLPNYTPSWIINDIVAGITMGILLIPQAIAFAFIAGGSVQDGLLASWLPPVIYSIMGTSKGIYASTQSGNHLTKSDISVGPTSISAILTGAVIFELKSAFQIPAIVTLPAVSFAVGFLSLLMGMLNLGWLLDFVSLPIITGFMLGAGLITAQAQVPILLGETGVGLTFIEQGKGIFMQLGTAQPLTIVIGVSSILLLVVLQVIGSKFGNRHFIISTFASCRYAVVMIAFTGLSFGLNQGRLFPLWAVTGEIPTGLQAPRQPSDWRLVALVATKSMPVFFATVIEHLAVAKAFGRQNGYTIDPSTELTYLGITNIANGFFGGMPVGGTLSRTAVNSGSNVKSPLSGLFTSAVVLLGIFSLKNVLFWAPHATVAAVTAVATVQVFPPFSVMKFHWKGSFIDFLSCQLATQLAITASSAMGVGLAVFFITVYTLVRARFSKAEFIDQTSLNIKFATEEIRRGVVVQGGMCIVHLKNDVFFLNAFRVKQSIIDGLAQSYTRQPRTQNDRLWCHKREYDVSDDTYPINRSTTLKVLILDFRAVSFIDTSTITMLTDLTSEMETFTDGFDVELRFVGFSLKVQERFERCGWKLVDGGAPGGGDGLEGDRVFEEVRCAIEFPVMGRGVELDFEFEKGKGEGEEVMVRYIGF</sequence>
<evidence type="ECO:0000256" key="3">
    <source>
        <dbReference type="ARBA" id="ARBA00022989"/>
    </source>
</evidence>
<dbReference type="Proteomes" id="UP000016922">
    <property type="component" value="Unassembled WGS sequence"/>
</dbReference>
<dbReference type="SUPFAM" id="SSF52091">
    <property type="entry name" value="SpoIIaa-like"/>
    <property type="match status" value="1"/>
</dbReference>
<comment type="subcellular location">
    <subcellularLocation>
        <location evidence="1">Membrane</location>
        <topology evidence="1">Multi-pass membrane protein</topology>
    </subcellularLocation>
</comment>
<evidence type="ECO:0000256" key="4">
    <source>
        <dbReference type="ARBA" id="ARBA00023136"/>
    </source>
</evidence>
<dbReference type="eggNOG" id="KOG0236">
    <property type="taxonomic scope" value="Eukaryota"/>
</dbReference>
<dbReference type="InterPro" id="IPR001902">
    <property type="entry name" value="SLC26A/SulP_fam"/>
</dbReference>
<dbReference type="CDD" id="cd07042">
    <property type="entry name" value="STAS_SulP_like_sulfate_transporter"/>
    <property type="match status" value="1"/>
</dbReference>
<evidence type="ECO:0000256" key="2">
    <source>
        <dbReference type="ARBA" id="ARBA00022692"/>
    </source>
</evidence>
<feature type="transmembrane region" description="Helical" evidence="5">
    <location>
        <begin position="394"/>
        <end position="414"/>
    </location>
</feature>
<dbReference type="KEGG" id="glz:GLAREA_11329"/>
<feature type="transmembrane region" description="Helical" evidence="5">
    <location>
        <begin position="421"/>
        <end position="440"/>
    </location>
</feature>
<dbReference type="Gene3D" id="3.30.750.24">
    <property type="entry name" value="STAS domain"/>
    <property type="match status" value="1"/>
</dbReference>
<dbReference type="OrthoDB" id="288203at2759"/>
<evidence type="ECO:0000313" key="7">
    <source>
        <dbReference type="EMBL" id="EPE35629.1"/>
    </source>
</evidence>
<evidence type="ECO:0000259" key="6">
    <source>
        <dbReference type="PROSITE" id="PS50801"/>
    </source>
</evidence>
<feature type="transmembrane region" description="Helical" evidence="5">
    <location>
        <begin position="184"/>
        <end position="206"/>
    </location>
</feature>
<dbReference type="Pfam" id="PF01740">
    <property type="entry name" value="STAS"/>
    <property type="match status" value="1"/>
</dbReference>
<evidence type="ECO:0000313" key="8">
    <source>
        <dbReference type="Proteomes" id="UP000016922"/>
    </source>
</evidence>
<dbReference type="Pfam" id="PF00916">
    <property type="entry name" value="Sulfate_transp"/>
    <property type="match status" value="1"/>
</dbReference>
<name>S3DEU1_GLAL2</name>
<feature type="transmembrane region" description="Helical" evidence="5">
    <location>
        <begin position="151"/>
        <end position="172"/>
    </location>
</feature>
<feature type="transmembrane region" description="Helical" evidence="5">
    <location>
        <begin position="263"/>
        <end position="287"/>
    </location>
</feature>
<dbReference type="PANTHER" id="PTHR11814">
    <property type="entry name" value="SULFATE TRANSPORTER"/>
    <property type="match status" value="1"/>
</dbReference>
<dbReference type="GeneID" id="19470370"/>
<dbReference type="PROSITE" id="PS50801">
    <property type="entry name" value="STAS"/>
    <property type="match status" value="1"/>
</dbReference>
<dbReference type="EMBL" id="KE145354">
    <property type="protein sequence ID" value="EPE35629.1"/>
    <property type="molecule type" value="Genomic_DNA"/>
</dbReference>
<dbReference type="InterPro" id="IPR036513">
    <property type="entry name" value="STAS_dom_sf"/>
</dbReference>
<organism evidence="7 8">
    <name type="scientific">Glarea lozoyensis (strain ATCC 20868 / MF5171)</name>
    <dbReference type="NCBI Taxonomy" id="1116229"/>
    <lineage>
        <taxon>Eukaryota</taxon>
        <taxon>Fungi</taxon>
        <taxon>Dikarya</taxon>
        <taxon>Ascomycota</taxon>
        <taxon>Pezizomycotina</taxon>
        <taxon>Leotiomycetes</taxon>
        <taxon>Helotiales</taxon>
        <taxon>Helotiaceae</taxon>
        <taxon>Glarea</taxon>
    </lineage>
</organism>
<keyword evidence="3 5" id="KW-1133">Transmembrane helix</keyword>
<dbReference type="OMA" id="PALYWIP"/>